<accession>A0A067QGE8</accession>
<dbReference type="GO" id="GO:0009253">
    <property type="term" value="P:peptidoglycan catabolic process"/>
    <property type="evidence" value="ECO:0007669"/>
    <property type="project" value="InterPro"/>
</dbReference>
<comment type="similarity">
    <text evidence="1 6">Belongs to the N-acetylmuramoyl-L-alanine amidase 2 family.</text>
</comment>
<organism evidence="11 12">
    <name type="scientific">Zootermopsis nevadensis</name>
    <name type="common">Dampwood termite</name>
    <dbReference type="NCBI Taxonomy" id="136037"/>
    <lineage>
        <taxon>Eukaryota</taxon>
        <taxon>Metazoa</taxon>
        <taxon>Ecdysozoa</taxon>
        <taxon>Arthropoda</taxon>
        <taxon>Hexapoda</taxon>
        <taxon>Insecta</taxon>
        <taxon>Pterygota</taxon>
        <taxon>Neoptera</taxon>
        <taxon>Polyneoptera</taxon>
        <taxon>Dictyoptera</taxon>
        <taxon>Blattodea</taxon>
        <taxon>Blattoidea</taxon>
        <taxon>Termitoidae</taxon>
        <taxon>Termopsidae</taxon>
        <taxon>Zootermopsis</taxon>
    </lineage>
</organism>
<dbReference type="CDD" id="cd06583">
    <property type="entry name" value="PGRP"/>
    <property type="match status" value="1"/>
</dbReference>
<dbReference type="InParanoid" id="A0A067QGE8"/>
<feature type="disulfide bond" evidence="7">
    <location>
        <begin position="62"/>
        <end position="68"/>
    </location>
</feature>
<dbReference type="PIRSF" id="PIRSF037945">
    <property type="entry name" value="PGRPs"/>
    <property type="match status" value="1"/>
</dbReference>
<dbReference type="GO" id="GO:0008745">
    <property type="term" value="F:N-acetylmuramoyl-L-alanine amidase activity"/>
    <property type="evidence" value="ECO:0007669"/>
    <property type="project" value="InterPro"/>
</dbReference>
<dbReference type="FunFam" id="3.40.80.10:FF:000001">
    <property type="entry name" value="Peptidoglycan recognition protein 1"/>
    <property type="match status" value="1"/>
</dbReference>
<evidence type="ECO:0000256" key="2">
    <source>
        <dbReference type="ARBA" id="ARBA00022588"/>
    </source>
</evidence>
<dbReference type="SMART" id="SM00701">
    <property type="entry name" value="PGRP"/>
    <property type="match status" value="1"/>
</dbReference>
<reference evidence="11 12" key="1">
    <citation type="journal article" date="2014" name="Nat. Commun.">
        <title>Molecular traces of alternative social organization in a termite genome.</title>
        <authorList>
            <person name="Terrapon N."/>
            <person name="Li C."/>
            <person name="Robertson H.M."/>
            <person name="Ji L."/>
            <person name="Meng X."/>
            <person name="Booth W."/>
            <person name="Chen Z."/>
            <person name="Childers C.P."/>
            <person name="Glastad K.M."/>
            <person name="Gokhale K."/>
            <person name="Gowin J."/>
            <person name="Gronenberg W."/>
            <person name="Hermansen R.A."/>
            <person name="Hu H."/>
            <person name="Hunt B.G."/>
            <person name="Huylmans A.K."/>
            <person name="Khalil S.M."/>
            <person name="Mitchell R.D."/>
            <person name="Munoz-Torres M.C."/>
            <person name="Mustard J.A."/>
            <person name="Pan H."/>
            <person name="Reese J.T."/>
            <person name="Scharf M.E."/>
            <person name="Sun F."/>
            <person name="Vogel H."/>
            <person name="Xiao J."/>
            <person name="Yang W."/>
            <person name="Yang Z."/>
            <person name="Yang Z."/>
            <person name="Zhou J."/>
            <person name="Zhu J."/>
            <person name="Brent C.S."/>
            <person name="Elsik C.G."/>
            <person name="Goodisman M.A."/>
            <person name="Liberles D.A."/>
            <person name="Roe R.M."/>
            <person name="Vargo E.L."/>
            <person name="Vilcinskas A."/>
            <person name="Wang J."/>
            <person name="Bornberg-Bauer E."/>
            <person name="Korb J."/>
            <person name="Zhang G."/>
            <person name="Liebig J."/>
        </authorList>
    </citation>
    <scope>NUCLEOTIDE SEQUENCE [LARGE SCALE GENOMIC DNA]</scope>
    <source>
        <tissue evidence="11">Whole organism</tissue>
    </source>
</reference>
<dbReference type="PANTHER" id="PTHR11022:SF41">
    <property type="entry name" value="PEPTIDOGLYCAN-RECOGNITION PROTEIN LC-RELATED"/>
    <property type="match status" value="1"/>
</dbReference>
<keyword evidence="2 6" id="KW-0399">Innate immunity</keyword>
<dbReference type="OrthoDB" id="10001926at2759"/>
<dbReference type="Pfam" id="PF01510">
    <property type="entry name" value="Amidase_2"/>
    <property type="match status" value="1"/>
</dbReference>
<dbReference type="InterPro" id="IPR006619">
    <property type="entry name" value="PGRP_domain_met/bac"/>
</dbReference>
<dbReference type="eggNOG" id="ENOG502QR3D">
    <property type="taxonomic scope" value="Eukaryota"/>
</dbReference>
<dbReference type="SUPFAM" id="SSF55846">
    <property type="entry name" value="N-acetylmuramoyl-L-alanine amidase-like"/>
    <property type="match status" value="1"/>
</dbReference>
<feature type="chain" id="PRO_5001644005" description="Peptidoglycan-recognition protein" evidence="8">
    <location>
        <begin position="22"/>
        <end position="196"/>
    </location>
</feature>
<dbReference type="InterPro" id="IPR017331">
    <property type="entry name" value="Peptidoglycan_recognition"/>
</dbReference>
<dbReference type="AlphaFoldDB" id="A0A067QGE8"/>
<evidence type="ECO:0000256" key="3">
    <source>
        <dbReference type="ARBA" id="ARBA00022729"/>
    </source>
</evidence>
<evidence type="ECO:0000259" key="9">
    <source>
        <dbReference type="SMART" id="SM00644"/>
    </source>
</evidence>
<dbReference type="GO" id="GO:0008270">
    <property type="term" value="F:zinc ion binding"/>
    <property type="evidence" value="ECO:0007669"/>
    <property type="project" value="InterPro"/>
</dbReference>
<evidence type="ECO:0000256" key="4">
    <source>
        <dbReference type="ARBA" id="ARBA00022859"/>
    </source>
</evidence>
<dbReference type="InterPro" id="IPR015510">
    <property type="entry name" value="PGRP"/>
</dbReference>
<dbReference type="Gene3D" id="3.40.80.10">
    <property type="entry name" value="Peptidoglycan recognition protein-like"/>
    <property type="match status" value="1"/>
</dbReference>
<feature type="domain" description="Peptidoglycan recognition protein family" evidence="10">
    <location>
        <begin position="24"/>
        <end position="168"/>
    </location>
</feature>
<feature type="disulfide bond" evidence="7">
    <location>
        <begin position="23"/>
        <end position="148"/>
    </location>
</feature>
<dbReference type="Proteomes" id="UP000027135">
    <property type="component" value="Unassembled WGS sequence"/>
</dbReference>
<keyword evidence="4 6" id="KW-0391">Immunity</keyword>
<evidence type="ECO:0000313" key="12">
    <source>
        <dbReference type="Proteomes" id="UP000027135"/>
    </source>
</evidence>
<dbReference type="EMBL" id="KK853478">
    <property type="protein sequence ID" value="KDR07311.1"/>
    <property type="molecule type" value="Genomic_DNA"/>
</dbReference>
<sequence length="196" mass="21726">MLRRIIKNTLCVLFITHLAMTACPEIVPRADWGAVAAVSIVVLTSLPVPYVVIHHTFLPGFCNTSQTCEAAMRSMQNYHQNTNQWHDIGYHFCIGGTGKVYEGRGWDVVGTHTPKYNSNSTGICFIGDFRTELPTPEMLSAAKSLIECGVERGSISPEYKLLGHSQTRNTECPGAALFNEIKTWPHWDPLNNTSST</sequence>
<name>A0A067QGE8_ZOONE</name>
<dbReference type="GO" id="GO:0042834">
    <property type="term" value="F:peptidoglycan binding"/>
    <property type="evidence" value="ECO:0007669"/>
    <property type="project" value="InterPro"/>
</dbReference>
<dbReference type="InterPro" id="IPR036505">
    <property type="entry name" value="Amidase/PGRP_sf"/>
</dbReference>
<keyword evidence="5 7" id="KW-1015">Disulfide bond</keyword>
<evidence type="ECO:0000256" key="6">
    <source>
        <dbReference type="PIRNR" id="PIRNR037945"/>
    </source>
</evidence>
<proteinExistence type="inferred from homology"/>
<feature type="signal peptide" evidence="8">
    <location>
        <begin position="1"/>
        <end position="21"/>
    </location>
</feature>
<dbReference type="PANTHER" id="PTHR11022">
    <property type="entry name" value="PEPTIDOGLYCAN RECOGNITION PROTEIN"/>
    <property type="match status" value="1"/>
</dbReference>
<evidence type="ECO:0000256" key="7">
    <source>
        <dbReference type="PIRSR" id="PIRSR037945-1"/>
    </source>
</evidence>
<dbReference type="OMA" id="VIHHTYI"/>
<dbReference type="STRING" id="136037.A0A067QGE8"/>
<keyword evidence="3 8" id="KW-0732">Signal</keyword>
<dbReference type="GO" id="GO:0045087">
    <property type="term" value="P:innate immune response"/>
    <property type="evidence" value="ECO:0007669"/>
    <property type="project" value="UniProtKB-KW"/>
</dbReference>
<dbReference type="SMART" id="SM00644">
    <property type="entry name" value="Ami_2"/>
    <property type="match status" value="1"/>
</dbReference>
<evidence type="ECO:0000259" key="10">
    <source>
        <dbReference type="SMART" id="SM00701"/>
    </source>
</evidence>
<dbReference type="PROSITE" id="PS51257">
    <property type="entry name" value="PROKAR_LIPOPROTEIN"/>
    <property type="match status" value="1"/>
</dbReference>
<protein>
    <recommendedName>
        <fullName evidence="6">Peptidoglycan-recognition protein</fullName>
    </recommendedName>
</protein>
<evidence type="ECO:0000256" key="5">
    <source>
        <dbReference type="ARBA" id="ARBA00023157"/>
    </source>
</evidence>
<keyword evidence="12" id="KW-1185">Reference proteome</keyword>
<feature type="domain" description="N-acetylmuramoyl-L-alanine amidase" evidence="9">
    <location>
        <begin position="38"/>
        <end position="174"/>
    </location>
</feature>
<evidence type="ECO:0000256" key="8">
    <source>
        <dbReference type="SAM" id="SignalP"/>
    </source>
</evidence>
<evidence type="ECO:0000256" key="1">
    <source>
        <dbReference type="ARBA" id="ARBA00007553"/>
    </source>
</evidence>
<dbReference type="InterPro" id="IPR002502">
    <property type="entry name" value="Amidase_domain"/>
</dbReference>
<evidence type="ECO:0000313" key="11">
    <source>
        <dbReference type="EMBL" id="KDR07311.1"/>
    </source>
</evidence>
<gene>
    <name evidence="11" type="ORF">L798_03092</name>
</gene>
<dbReference type="FunCoup" id="A0A067QGE8">
    <property type="interactions" value="33"/>
</dbReference>